<comment type="similarity">
    <text evidence="1">Belongs to the leucine-binding protein family.</text>
</comment>
<feature type="domain" description="Leucine-binding protein" evidence="5">
    <location>
        <begin position="50"/>
        <end position="358"/>
    </location>
</feature>
<dbReference type="InterPro" id="IPR028082">
    <property type="entry name" value="Peripla_BP_I"/>
</dbReference>
<dbReference type="SUPFAM" id="SSF53822">
    <property type="entry name" value="Periplasmic binding protein-like I"/>
    <property type="match status" value="1"/>
</dbReference>
<evidence type="ECO:0000256" key="4">
    <source>
        <dbReference type="SAM" id="SignalP"/>
    </source>
</evidence>
<dbReference type="PANTHER" id="PTHR30483:SF6">
    <property type="entry name" value="PERIPLASMIC BINDING PROTEIN OF ABC TRANSPORTER FOR NATURAL AMINO ACIDS"/>
    <property type="match status" value="1"/>
</dbReference>
<sequence>MKRALSLAMAGALSLSLLAGCGGGASETPAPEGTTPAETTPATSTGTAFKLGGTGPLTGGASIYGLAAQRGAQIAVDEINAEGGTIQFELRYEDDVHDAEKAVNAYNTLKEWGMQISLGSVTSTPGVATSVLNYEDHIFALTPSASAPDVIEGKDNVYQMCFTDDNQGSASAQYIYEQGLGENVFIIWKNDDVYSTGIKDTFVAKAEELGLTVVGDATFTEDSQTDFTVQLQQAQQAGADLIFLPMYYTPASMILTQADQMGYAPKFFGVDGMDGILTVEGFDTSLAEGVMLLTPFNADATDEATVNFVTKYQELYGETPNQFAADAYDCVYALKLALETAGCTPDMSAEEINTALVSTFPTITFYGLTGDGEGITWDSTGAVSKAPKGMVIQDGAYVGMD</sequence>
<comment type="caution">
    <text evidence="6">The sequence shown here is derived from an EMBL/GenBank/DDBJ whole genome shotgun (WGS) entry which is preliminary data.</text>
</comment>
<evidence type="ECO:0000259" key="5">
    <source>
        <dbReference type="Pfam" id="PF13458"/>
    </source>
</evidence>
<dbReference type="EMBL" id="DWWJ01000175">
    <property type="protein sequence ID" value="HJC41765.1"/>
    <property type="molecule type" value="Genomic_DNA"/>
</dbReference>
<feature type="chain" id="PRO_5039348298" evidence="4">
    <location>
        <begin position="20"/>
        <end position="401"/>
    </location>
</feature>
<evidence type="ECO:0000256" key="1">
    <source>
        <dbReference type="ARBA" id="ARBA00010062"/>
    </source>
</evidence>
<evidence type="ECO:0000313" key="6">
    <source>
        <dbReference type="EMBL" id="HJC41765.1"/>
    </source>
</evidence>
<evidence type="ECO:0000256" key="3">
    <source>
        <dbReference type="SAM" id="MobiDB-lite"/>
    </source>
</evidence>
<dbReference type="InterPro" id="IPR051010">
    <property type="entry name" value="BCAA_transport"/>
</dbReference>
<dbReference type="Pfam" id="PF13458">
    <property type="entry name" value="Peripla_BP_6"/>
    <property type="match status" value="1"/>
</dbReference>
<dbReference type="Proteomes" id="UP000823882">
    <property type="component" value="Unassembled WGS sequence"/>
</dbReference>
<dbReference type="Gene3D" id="3.40.50.2300">
    <property type="match status" value="2"/>
</dbReference>
<keyword evidence="2 4" id="KW-0732">Signal</keyword>
<reference evidence="6" key="1">
    <citation type="journal article" date="2021" name="PeerJ">
        <title>Extensive microbial diversity within the chicken gut microbiome revealed by metagenomics and culture.</title>
        <authorList>
            <person name="Gilroy R."/>
            <person name="Ravi A."/>
            <person name="Getino M."/>
            <person name="Pursley I."/>
            <person name="Horton D.L."/>
            <person name="Alikhan N.F."/>
            <person name="Baker D."/>
            <person name="Gharbi K."/>
            <person name="Hall N."/>
            <person name="Watson M."/>
            <person name="Adriaenssens E.M."/>
            <person name="Foster-Nyarko E."/>
            <person name="Jarju S."/>
            <person name="Secka A."/>
            <person name="Antonio M."/>
            <person name="Oren A."/>
            <person name="Chaudhuri R.R."/>
            <person name="La Ragione R."/>
            <person name="Hildebrand F."/>
            <person name="Pallen M.J."/>
        </authorList>
    </citation>
    <scope>NUCLEOTIDE SEQUENCE</scope>
    <source>
        <strain evidence="6">CHK186-1790</strain>
    </source>
</reference>
<protein>
    <submittedName>
        <fullName evidence="6">ABC transporter substrate-binding protein</fullName>
    </submittedName>
</protein>
<dbReference type="PANTHER" id="PTHR30483">
    <property type="entry name" value="LEUCINE-SPECIFIC-BINDING PROTEIN"/>
    <property type="match status" value="1"/>
</dbReference>
<proteinExistence type="inferred from homology"/>
<evidence type="ECO:0000313" key="7">
    <source>
        <dbReference type="Proteomes" id="UP000823882"/>
    </source>
</evidence>
<reference evidence="6" key="2">
    <citation type="submission" date="2021-04" db="EMBL/GenBank/DDBJ databases">
        <authorList>
            <person name="Gilroy R."/>
        </authorList>
    </citation>
    <scope>NUCLEOTIDE SEQUENCE</scope>
    <source>
        <strain evidence="6">CHK186-1790</strain>
    </source>
</reference>
<feature type="compositionally biased region" description="Low complexity" evidence="3">
    <location>
        <begin position="26"/>
        <end position="48"/>
    </location>
</feature>
<gene>
    <name evidence="6" type="ORF">H9701_09485</name>
</gene>
<feature type="region of interest" description="Disordered" evidence="3">
    <location>
        <begin position="24"/>
        <end position="49"/>
    </location>
</feature>
<accession>A0A9D2P2N9</accession>
<dbReference type="PROSITE" id="PS51257">
    <property type="entry name" value="PROKAR_LIPOPROTEIN"/>
    <property type="match status" value="1"/>
</dbReference>
<dbReference type="AlphaFoldDB" id="A0A9D2P2N9"/>
<feature type="signal peptide" evidence="4">
    <location>
        <begin position="1"/>
        <end position="19"/>
    </location>
</feature>
<organism evidence="6 7">
    <name type="scientific">Candidatus Intestinimonas pullistercoris</name>
    <dbReference type="NCBI Taxonomy" id="2838623"/>
    <lineage>
        <taxon>Bacteria</taxon>
        <taxon>Bacillati</taxon>
        <taxon>Bacillota</taxon>
        <taxon>Clostridia</taxon>
        <taxon>Eubacteriales</taxon>
        <taxon>Intestinimonas</taxon>
    </lineage>
</organism>
<evidence type="ECO:0000256" key="2">
    <source>
        <dbReference type="ARBA" id="ARBA00022729"/>
    </source>
</evidence>
<name>A0A9D2P2N9_9FIRM</name>
<dbReference type="InterPro" id="IPR028081">
    <property type="entry name" value="Leu-bd"/>
</dbReference>